<dbReference type="AlphaFoldDB" id="W9RNM2"/>
<gene>
    <name evidence="1" type="ORF">L484_025469</name>
</gene>
<protein>
    <submittedName>
        <fullName evidence="1">Uncharacterized protein</fullName>
    </submittedName>
</protein>
<accession>W9RNM2</accession>
<reference evidence="2" key="1">
    <citation type="submission" date="2013-01" db="EMBL/GenBank/DDBJ databases">
        <title>Draft Genome Sequence of a Mulberry Tree, Morus notabilis C.K. Schneid.</title>
        <authorList>
            <person name="He N."/>
            <person name="Zhao S."/>
        </authorList>
    </citation>
    <scope>NUCLEOTIDE SEQUENCE</scope>
</reference>
<keyword evidence="2" id="KW-1185">Reference proteome</keyword>
<evidence type="ECO:0000313" key="2">
    <source>
        <dbReference type="Proteomes" id="UP000030645"/>
    </source>
</evidence>
<organism evidence="1 2">
    <name type="scientific">Morus notabilis</name>
    <dbReference type="NCBI Taxonomy" id="981085"/>
    <lineage>
        <taxon>Eukaryota</taxon>
        <taxon>Viridiplantae</taxon>
        <taxon>Streptophyta</taxon>
        <taxon>Embryophyta</taxon>
        <taxon>Tracheophyta</taxon>
        <taxon>Spermatophyta</taxon>
        <taxon>Magnoliopsida</taxon>
        <taxon>eudicotyledons</taxon>
        <taxon>Gunneridae</taxon>
        <taxon>Pentapetalae</taxon>
        <taxon>rosids</taxon>
        <taxon>fabids</taxon>
        <taxon>Rosales</taxon>
        <taxon>Moraceae</taxon>
        <taxon>Moreae</taxon>
        <taxon>Morus</taxon>
    </lineage>
</organism>
<evidence type="ECO:0000313" key="1">
    <source>
        <dbReference type="EMBL" id="EXC01099.1"/>
    </source>
</evidence>
<proteinExistence type="predicted"/>
<dbReference type="EMBL" id="KE345322">
    <property type="protein sequence ID" value="EXC01099.1"/>
    <property type="molecule type" value="Genomic_DNA"/>
</dbReference>
<sequence length="138" mass="16085">MRCYNYDNSEYKQQNCKTPRGKEVLTRENDLFDEADEIGLVELFGNDNSDIGTEEHLVEIPKILISQFDTIDFIIPILKRDHFSEFNNLFTPKMDHPEFMKHIILCTYHLKLLQIQGRIISNRGRMMKGASGKKSCSN</sequence>
<name>W9RNM2_9ROSA</name>
<dbReference type="Proteomes" id="UP000030645">
    <property type="component" value="Unassembled WGS sequence"/>
</dbReference>